<evidence type="ECO:0000313" key="1">
    <source>
        <dbReference type="EMBL" id="PWV63132.1"/>
    </source>
</evidence>
<dbReference type="EMBL" id="QGTJ01000003">
    <property type="protein sequence ID" value="PWV63132.1"/>
    <property type="molecule type" value="Genomic_DNA"/>
</dbReference>
<dbReference type="RefSeq" id="WP_110017646.1">
    <property type="nucleotide sequence ID" value="NZ_QGTJ01000003.1"/>
</dbReference>
<dbReference type="AlphaFoldDB" id="A0A317MXJ8"/>
<organism evidence="1 2">
    <name type="scientific">Plasticicumulans acidivorans</name>
    <dbReference type="NCBI Taxonomy" id="886464"/>
    <lineage>
        <taxon>Bacteria</taxon>
        <taxon>Pseudomonadati</taxon>
        <taxon>Pseudomonadota</taxon>
        <taxon>Gammaproteobacteria</taxon>
        <taxon>Candidatus Competibacteraceae</taxon>
        <taxon>Plasticicumulans</taxon>
    </lineage>
</organism>
<name>A0A317MXJ8_9GAMM</name>
<protein>
    <recommendedName>
        <fullName evidence="3">Protein kinase domain-containing protein</fullName>
    </recommendedName>
</protein>
<gene>
    <name evidence="1" type="ORF">C7443_10356</name>
</gene>
<accession>A0A317MXJ8</accession>
<dbReference type="OrthoDB" id="9179771at2"/>
<evidence type="ECO:0008006" key="3">
    <source>
        <dbReference type="Google" id="ProtNLM"/>
    </source>
</evidence>
<dbReference type="Proteomes" id="UP000246569">
    <property type="component" value="Unassembled WGS sequence"/>
</dbReference>
<comment type="caution">
    <text evidence="1">The sequence shown here is derived from an EMBL/GenBank/DDBJ whole genome shotgun (WGS) entry which is preliminary data.</text>
</comment>
<reference evidence="1 2" key="1">
    <citation type="submission" date="2018-05" db="EMBL/GenBank/DDBJ databases">
        <title>Genomic Encyclopedia of Type Strains, Phase IV (KMG-IV): sequencing the most valuable type-strain genomes for metagenomic binning, comparative biology and taxonomic classification.</title>
        <authorList>
            <person name="Goeker M."/>
        </authorList>
    </citation>
    <scope>NUCLEOTIDE SEQUENCE [LARGE SCALE GENOMIC DNA]</scope>
    <source>
        <strain evidence="1 2">DSM 23606</strain>
    </source>
</reference>
<keyword evidence="2" id="KW-1185">Reference proteome</keyword>
<sequence length="192" mass="21267">MADDPRLILPDPVPVHPKLDGRAEIGRGEHTIVLEGDVINGQPHVLKVLSSPTDYAYYTAADRPTGAHFPVVYADLGEAGRSSRGYPFHIVEVEKLYPLPLYGDTAELASKLCTSYLAACKMWHTFAQDMGRIALYHLTVTPMGWTDAMLESLQALQNFINEYSALPDLIKADNLMMRRDGTLVFSDPVFMG</sequence>
<proteinExistence type="predicted"/>
<evidence type="ECO:0000313" key="2">
    <source>
        <dbReference type="Proteomes" id="UP000246569"/>
    </source>
</evidence>